<feature type="region of interest" description="Disordered" evidence="1">
    <location>
        <begin position="246"/>
        <end position="405"/>
    </location>
</feature>
<evidence type="ECO:0000313" key="4">
    <source>
        <dbReference type="EMBL" id="CAH2051889.1"/>
    </source>
</evidence>
<evidence type="ECO:0000313" key="5">
    <source>
        <dbReference type="Proteomes" id="UP000836841"/>
    </source>
</evidence>
<dbReference type="AlphaFoldDB" id="A0AAU9RYY8"/>
<reference evidence="4 5" key="1">
    <citation type="submission" date="2022-03" db="EMBL/GenBank/DDBJ databases">
        <authorList>
            <person name="Nunn A."/>
            <person name="Chopra R."/>
            <person name="Nunn A."/>
            <person name="Contreras Garrido A."/>
        </authorList>
    </citation>
    <scope>NUCLEOTIDE SEQUENCE [LARGE SCALE GENOMIC DNA]</scope>
</reference>
<accession>A0AAU9RYY8</accession>
<feature type="domain" description="Zinc knuckle CX2CX4HX4C" evidence="3">
    <location>
        <begin position="175"/>
        <end position="216"/>
    </location>
</feature>
<dbReference type="InterPro" id="IPR025836">
    <property type="entry name" value="Zn_knuckle_CX2CX4HX4C"/>
</dbReference>
<dbReference type="Pfam" id="PF14392">
    <property type="entry name" value="zf-CCHC_4"/>
    <property type="match status" value="1"/>
</dbReference>
<protein>
    <recommendedName>
        <fullName evidence="6">DUF4283 domain-containing protein</fullName>
    </recommendedName>
</protein>
<feature type="region of interest" description="Disordered" evidence="1">
    <location>
        <begin position="1"/>
        <end position="20"/>
    </location>
</feature>
<name>A0AAU9RYY8_THLAR</name>
<gene>
    <name evidence="4" type="ORF">TAV2_LOCUS9323</name>
</gene>
<dbReference type="PANTHER" id="PTHR31286">
    <property type="entry name" value="GLYCINE-RICH CELL WALL STRUCTURAL PROTEIN 1.8-LIKE"/>
    <property type="match status" value="1"/>
</dbReference>
<evidence type="ECO:0008006" key="6">
    <source>
        <dbReference type="Google" id="ProtNLM"/>
    </source>
</evidence>
<feature type="domain" description="DUF4283" evidence="2">
    <location>
        <begin position="37"/>
        <end position="117"/>
    </location>
</feature>
<evidence type="ECO:0000256" key="1">
    <source>
        <dbReference type="SAM" id="MobiDB-lite"/>
    </source>
</evidence>
<keyword evidence="5" id="KW-1185">Reference proteome</keyword>
<dbReference type="Proteomes" id="UP000836841">
    <property type="component" value="Chromosome 3"/>
</dbReference>
<proteinExistence type="predicted"/>
<feature type="compositionally biased region" description="Basic and acidic residues" evidence="1">
    <location>
        <begin position="1"/>
        <end position="12"/>
    </location>
</feature>
<dbReference type="EMBL" id="OU466859">
    <property type="protein sequence ID" value="CAH2051889.1"/>
    <property type="molecule type" value="Genomic_DNA"/>
</dbReference>
<dbReference type="Pfam" id="PF14111">
    <property type="entry name" value="DUF4283"/>
    <property type="match status" value="1"/>
</dbReference>
<feature type="compositionally biased region" description="Pro residues" evidence="1">
    <location>
        <begin position="386"/>
        <end position="397"/>
    </location>
</feature>
<evidence type="ECO:0000259" key="2">
    <source>
        <dbReference type="Pfam" id="PF14111"/>
    </source>
</evidence>
<organism evidence="4 5">
    <name type="scientific">Thlaspi arvense</name>
    <name type="common">Field penny-cress</name>
    <dbReference type="NCBI Taxonomy" id="13288"/>
    <lineage>
        <taxon>Eukaryota</taxon>
        <taxon>Viridiplantae</taxon>
        <taxon>Streptophyta</taxon>
        <taxon>Embryophyta</taxon>
        <taxon>Tracheophyta</taxon>
        <taxon>Spermatophyta</taxon>
        <taxon>Magnoliopsida</taxon>
        <taxon>eudicotyledons</taxon>
        <taxon>Gunneridae</taxon>
        <taxon>Pentapetalae</taxon>
        <taxon>rosids</taxon>
        <taxon>malvids</taxon>
        <taxon>Brassicales</taxon>
        <taxon>Brassicaceae</taxon>
        <taxon>Thlaspideae</taxon>
        <taxon>Thlaspi</taxon>
    </lineage>
</organism>
<evidence type="ECO:0000259" key="3">
    <source>
        <dbReference type="Pfam" id="PF14392"/>
    </source>
</evidence>
<feature type="compositionally biased region" description="Basic and acidic residues" evidence="1">
    <location>
        <begin position="246"/>
        <end position="269"/>
    </location>
</feature>
<sequence>MSRRYTASEKGKWVQSSSDQKRRTPILIPESDSSALIEENELTLIGRVTNPSVQKPQWVVEWLSQFWNLESAVQGRPLGPDLFSFKFESEEALATILRKSPYHNKRWMLILQRWEPVISNSFPSSILFWVRIHGVPLHYWLESTFQSIGEILGNIVEKDIPQGRLRIEINSLKQLEMKLPICIPSGEVMCVTLEYEKLEKHCFHCFSLLHEEKDCHRKPTEPTKLPSARGINQLNTIASLEEVRRRNLSRARELPQRRIEDSRRQDSSRYSHRKPAPHGRSLYSIYSRRCPSPRRTRDIETRLQYPYHGDSIRNVSREYNRPEDRTSNKERVASRLSVGSPSRPPPLKSRKDPSHPKQSTKQADHHEATPQDSQRIPKVTCTASPPSNPTEPKPPTLPLKTHQEN</sequence>
<feature type="compositionally biased region" description="Basic and acidic residues" evidence="1">
    <location>
        <begin position="315"/>
        <end position="333"/>
    </location>
</feature>
<dbReference type="InterPro" id="IPR040256">
    <property type="entry name" value="At4g02000-like"/>
</dbReference>
<dbReference type="InterPro" id="IPR025558">
    <property type="entry name" value="DUF4283"/>
</dbReference>
<dbReference type="PANTHER" id="PTHR31286:SF163">
    <property type="entry name" value="ZINC KNUCKLE CX2CX4HX4C DOMAIN-CONTAINING PROTEIN"/>
    <property type="match status" value="1"/>
</dbReference>